<name>A0A4Z0LZ30_9GAMM</name>
<comment type="caution">
    <text evidence="3">The sequence shown here is derived from an EMBL/GenBank/DDBJ whole genome shotgun (WGS) entry which is preliminary data.</text>
</comment>
<evidence type="ECO:0000313" key="4">
    <source>
        <dbReference type="Proteomes" id="UP000298050"/>
    </source>
</evidence>
<dbReference type="InterPro" id="IPR007029">
    <property type="entry name" value="YHS_dom"/>
</dbReference>
<feature type="signal peptide" evidence="1">
    <location>
        <begin position="1"/>
        <end position="21"/>
    </location>
</feature>
<dbReference type="RefSeq" id="WP_135444752.1">
    <property type="nucleotide sequence ID" value="NZ_SRLE01000009.1"/>
</dbReference>
<sequence>MNMKSILALLAGLIFSVSAFASDVSHSTPAVWGYDVVSYHVNKRPVRGSGHFVADFEGATYLFASLENKETFTSNPAKYVPAYNGYCAFGVAKGKKFAGDPEVWRIVDDTLYLNLDTKIQDLWLQDTDTMIKDGAKNWKRIKNVSPTEL</sequence>
<protein>
    <submittedName>
        <fullName evidence="3">YHS domain-containing protein</fullName>
    </submittedName>
</protein>
<reference evidence="3 4" key="1">
    <citation type="submission" date="2019-04" db="EMBL/GenBank/DDBJ databases">
        <title>Taxonomy of novel Haliea sp. from mangrove soil of West Coast of India.</title>
        <authorList>
            <person name="Verma A."/>
            <person name="Kumar P."/>
            <person name="Krishnamurthi S."/>
        </authorList>
    </citation>
    <scope>NUCLEOTIDE SEQUENCE [LARGE SCALE GENOMIC DNA]</scope>
    <source>
        <strain evidence="3 4">SAOS-164</strain>
    </source>
</reference>
<evidence type="ECO:0000313" key="3">
    <source>
        <dbReference type="EMBL" id="TGD72541.1"/>
    </source>
</evidence>
<dbReference type="OrthoDB" id="344729at2"/>
<dbReference type="AlphaFoldDB" id="A0A4Z0LZ30"/>
<evidence type="ECO:0000259" key="2">
    <source>
        <dbReference type="Pfam" id="PF04945"/>
    </source>
</evidence>
<dbReference type="EMBL" id="SRLE01000009">
    <property type="protein sequence ID" value="TGD72541.1"/>
    <property type="molecule type" value="Genomic_DNA"/>
</dbReference>
<feature type="chain" id="PRO_5021220868" evidence="1">
    <location>
        <begin position="22"/>
        <end position="149"/>
    </location>
</feature>
<keyword evidence="4" id="KW-1185">Reference proteome</keyword>
<gene>
    <name evidence="3" type="ORF">E4634_13515</name>
</gene>
<keyword evidence="1" id="KW-0732">Signal</keyword>
<accession>A0A4Z0LZ30</accession>
<dbReference type="Pfam" id="PF04945">
    <property type="entry name" value="YHS"/>
    <property type="match status" value="1"/>
</dbReference>
<feature type="domain" description="YHS" evidence="2">
    <location>
        <begin position="37"/>
        <end position="82"/>
    </location>
</feature>
<dbReference type="Proteomes" id="UP000298050">
    <property type="component" value="Unassembled WGS sequence"/>
</dbReference>
<proteinExistence type="predicted"/>
<organism evidence="3 4">
    <name type="scientific">Mangrovimicrobium sediminis</name>
    <dbReference type="NCBI Taxonomy" id="2562682"/>
    <lineage>
        <taxon>Bacteria</taxon>
        <taxon>Pseudomonadati</taxon>
        <taxon>Pseudomonadota</taxon>
        <taxon>Gammaproteobacteria</taxon>
        <taxon>Cellvibrionales</taxon>
        <taxon>Halieaceae</taxon>
        <taxon>Mangrovimicrobium</taxon>
    </lineage>
</organism>
<evidence type="ECO:0000256" key="1">
    <source>
        <dbReference type="SAM" id="SignalP"/>
    </source>
</evidence>
<dbReference type="NCBIfam" id="NF041384">
    <property type="entry name" value="YHS_seleno_dom"/>
    <property type="match status" value="1"/>
</dbReference>